<organism evidence="1 2">
    <name type="scientific">Penicillium camemberti (strain FM 013)</name>
    <dbReference type="NCBI Taxonomy" id="1429867"/>
    <lineage>
        <taxon>Eukaryota</taxon>
        <taxon>Fungi</taxon>
        <taxon>Dikarya</taxon>
        <taxon>Ascomycota</taxon>
        <taxon>Pezizomycotina</taxon>
        <taxon>Eurotiomycetes</taxon>
        <taxon>Eurotiomycetidae</taxon>
        <taxon>Eurotiales</taxon>
        <taxon>Aspergillaceae</taxon>
        <taxon>Penicillium</taxon>
    </lineage>
</organism>
<protein>
    <submittedName>
        <fullName evidence="1">Str. FM013</fullName>
    </submittedName>
</protein>
<name>A0A0G4NYI2_PENC3</name>
<proteinExistence type="predicted"/>
<evidence type="ECO:0000313" key="2">
    <source>
        <dbReference type="Proteomes" id="UP000053732"/>
    </source>
</evidence>
<evidence type="ECO:0000313" key="1">
    <source>
        <dbReference type="EMBL" id="CRL19116.1"/>
    </source>
</evidence>
<dbReference type="Proteomes" id="UP000053732">
    <property type="component" value="Unassembled WGS sequence"/>
</dbReference>
<gene>
    <name evidence="1" type="ORF">PCAMFM013_S002g000986</name>
</gene>
<dbReference type="AlphaFoldDB" id="A0A0G4NYI2"/>
<dbReference type="EMBL" id="HG793135">
    <property type="protein sequence ID" value="CRL19116.1"/>
    <property type="molecule type" value="Genomic_DNA"/>
</dbReference>
<accession>A0A0G4NYI2</accession>
<reference evidence="1 2" key="1">
    <citation type="journal article" date="2014" name="Nat. Commun.">
        <title>Multiple recent horizontal transfers of a large genomic region in cheese making fungi.</title>
        <authorList>
            <person name="Cheeseman K."/>
            <person name="Ropars J."/>
            <person name="Renault P."/>
            <person name="Dupont J."/>
            <person name="Gouzy J."/>
            <person name="Branca A."/>
            <person name="Abraham A.L."/>
            <person name="Ceppi M."/>
            <person name="Conseiller E."/>
            <person name="Debuchy R."/>
            <person name="Malagnac F."/>
            <person name="Goarin A."/>
            <person name="Silar P."/>
            <person name="Lacoste S."/>
            <person name="Sallet E."/>
            <person name="Bensimon A."/>
            <person name="Giraud T."/>
            <person name="Brygoo Y."/>
        </authorList>
    </citation>
    <scope>NUCLEOTIDE SEQUENCE [LARGE SCALE GENOMIC DNA]</scope>
    <source>
        <strain evidence="2">FM 013</strain>
    </source>
</reference>
<sequence>MTNRTGLYVQMDGRAFGLAVVVGDHLAPLLWIPVHPQLECRLIPSCRIASGR</sequence>
<keyword evidence="2" id="KW-1185">Reference proteome</keyword>